<evidence type="ECO:0000313" key="3">
    <source>
        <dbReference type="EMBL" id="TKW04158.1"/>
    </source>
</evidence>
<protein>
    <submittedName>
        <fullName evidence="3">Uncharacterized protein</fullName>
    </submittedName>
</protein>
<reference evidence="3" key="1">
    <citation type="submission" date="2019-03" db="EMBL/GenBank/DDBJ databases">
        <title>WGS assembly of Setaria viridis.</title>
        <authorList>
            <person name="Huang P."/>
            <person name="Jenkins J."/>
            <person name="Grimwood J."/>
            <person name="Barry K."/>
            <person name="Healey A."/>
            <person name="Mamidi S."/>
            <person name="Sreedasyam A."/>
            <person name="Shu S."/>
            <person name="Feldman M."/>
            <person name="Wu J."/>
            <person name="Yu Y."/>
            <person name="Chen C."/>
            <person name="Johnson J."/>
            <person name="Rokhsar D."/>
            <person name="Baxter I."/>
            <person name="Schmutz J."/>
            <person name="Brutnell T."/>
            <person name="Kellogg E."/>
        </authorList>
    </citation>
    <scope>NUCLEOTIDE SEQUENCE [LARGE SCALE GENOMIC DNA]</scope>
</reference>
<feature type="chain" id="PRO_5020557713" evidence="2">
    <location>
        <begin position="24"/>
        <end position="61"/>
    </location>
</feature>
<feature type="signal peptide" evidence="2">
    <location>
        <begin position="1"/>
        <end position="23"/>
    </location>
</feature>
<dbReference type="EMBL" id="CM016558">
    <property type="protein sequence ID" value="TKW04158.1"/>
    <property type="molecule type" value="Genomic_DNA"/>
</dbReference>
<dbReference type="Gramene" id="TKW04158">
    <property type="protein sequence ID" value="TKW04158"/>
    <property type="gene ID" value="SEVIR_7G090701v2"/>
</dbReference>
<organism evidence="3 4">
    <name type="scientific">Setaria viridis</name>
    <name type="common">Green bristlegrass</name>
    <name type="synonym">Setaria italica subsp. viridis</name>
    <dbReference type="NCBI Taxonomy" id="4556"/>
    <lineage>
        <taxon>Eukaryota</taxon>
        <taxon>Viridiplantae</taxon>
        <taxon>Streptophyta</taxon>
        <taxon>Embryophyta</taxon>
        <taxon>Tracheophyta</taxon>
        <taxon>Spermatophyta</taxon>
        <taxon>Magnoliopsida</taxon>
        <taxon>Liliopsida</taxon>
        <taxon>Poales</taxon>
        <taxon>Poaceae</taxon>
        <taxon>PACMAD clade</taxon>
        <taxon>Panicoideae</taxon>
        <taxon>Panicodae</taxon>
        <taxon>Paniceae</taxon>
        <taxon>Cenchrinae</taxon>
        <taxon>Setaria</taxon>
    </lineage>
</organism>
<evidence type="ECO:0000256" key="1">
    <source>
        <dbReference type="SAM" id="MobiDB-lite"/>
    </source>
</evidence>
<dbReference type="Proteomes" id="UP000298652">
    <property type="component" value="Chromosome 7"/>
</dbReference>
<accession>A0A4U6TN63</accession>
<keyword evidence="4" id="KW-1185">Reference proteome</keyword>
<dbReference type="AlphaFoldDB" id="A0A4U6TN63"/>
<keyword evidence="2" id="KW-0732">Signal</keyword>
<proteinExistence type="predicted"/>
<evidence type="ECO:0000256" key="2">
    <source>
        <dbReference type="SAM" id="SignalP"/>
    </source>
</evidence>
<feature type="region of interest" description="Disordered" evidence="1">
    <location>
        <begin position="27"/>
        <end position="61"/>
    </location>
</feature>
<gene>
    <name evidence="3" type="ORF">SEVIR_7G090701v2</name>
</gene>
<sequence length="61" mass="6703">MDNGRLPSQLLVLLICCHQPVLVLKGSQRSDRKFHPSSTNTPSPPAEKKTSDHLPITLVLS</sequence>
<name>A0A4U6TN63_SETVI</name>
<evidence type="ECO:0000313" key="4">
    <source>
        <dbReference type="Proteomes" id="UP000298652"/>
    </source>
</evidence>